<reference evidence="2 3" key="1">
    <citation type="journal article" date="2013" name="Genome Biol.">
        <title>Genome of Acanthamoeba castellanii highlights extensive lateral gene transfer and early evolution of tyrosine kinase signaling.</title>
        <authorList>
            <person name="Clarke M."/>
            <person name="Lohan A.J."/>
            <person name="Liu B."/>
            <person name="Lagkouvardos I."/>
            <person name="Roy S."/>
            <person name="Zafar N."/>
            <person name="Bertelli C."/>
            <person name="Schilde C."/>
            <person name="Kianianmomeni A."/>
            <person name="Burglin T.R."/>
            <person name="Frech C."/>
            <person name="Turcotte B."/>
            <person name="Kopec K.O."/>
            <person name="Synnott J.M."/>
            <person name="Choo C."/>
            <person name="Paponov I."/>
            <person name="Finkler A."/>
            <person name="Soon Heng Tan C."/>
            <person name="Hutchins A.P."/>
            <person name="Weinmeier T."/>
            <person name="Rattei T."/>
            <person name="Chu J.S."/>
            <person name="Gimenez G."/>
            <person name="Irimia M."/>
            <person name="Rigden D.J."/>
            <person name="Fitzpatrick D.A."/>
            <person name="Lorenzo-Morales J."/>
            <person name="Bateman A."/>
            <person name="Chiu C.H."/>
            <person name="Tang P."/>
            <person name="Hegemann P."/>
            <person name="Fromm H."/>
            <person name="Raoult D."/>
            <person name="Greub G."/>
            <person name="Miranda-Saavedra D."/>
            <person name="Chen N."/>
            <person name="Nash P."/>
            <person name="Ginger M.L."/>
            <person name="Horn M."/>
            <person name="Schaap P."/>
            <person name="Caler L."/>
            <person name="Loftus B."/>
        </authorList>
    </citation>
    <scope>NUCLEOTIDE SEQUENCE [LARGE SCALE GENOMIC DNA]</scope>
    <source>
        <strain evidence="2 3">Neff</strain>
    </source>
</reference>
<evidence type="ECO:0000313" key="3">
    <source>
        <dbReference type="Proteomes" id="UP000011083"/>
    </source>
</evidence>
<dbReference type="Pfam" id="PF07065">
    <property type="entry name" value="D123"/>
    <property type="match status" value="1"/>
</dbReference>
<organism evidence="2 3">
    <name type="scientific">Acanthamoeba castellanii (strain ATCC 30010 / Neff)</name>
    <dbReference type="NCBI Taxonomy" id="1257118"/>
    <lineage>
        <taxon>Eukaryota</taxon>
        <taxon>Amoebozoa</taxon>
        <taxon>Discosea</taxon>
        <taxon>Longamoebia</taxon>
        <taxon>Centramoebida</taxon>
        <taxon>Acanthamoebidae</taxon>
        <taxon>Acanthamoeba</taxon>
    </lineage>
</organism>
<sequence length="210" mass="23758">MQDESYKAKADSALPGLRVCQGNLTALSQYNDGNYYPELMGKEELIVGKISAYWQKVKHQVKYQACIVDFVLVNNMQDVYIVEINPFVHLPPLIPSRPGRSGGALFDWGTERPLLQGDYDVWGDLNEYQRKQKSLYGLGEADDGEDGEREENEAPEYHHRHHDDHDGEPRPPVLRLVHHVPSYPTDDYLMTFHSRPHRQVAAAGTSSAGA</sequence>
<dbReference type="RefSeq" id="XP_004341868.1">
    <property type="nucleotide sequence ID" value="XM_004341820.1"/>
</dbReference>
<dbReference type="AlphaFoldDB" id="L8H4W7"/>
<accession>L8H4W7</accession>
<evidence type="ECO:0000256" key="1">
    <source>
        <dbReference type="SAM" id="MobiDB-lite"/>
    </source>
</evidence>
<protein>
    <submittedName>
        <fullName evidence="2">Uncharacterized protein</fullName>
    </submittedName>
</protein>
<dbReference type="VEuPathDB" id="AmoebaDB:ACA1_201410"/>
<proteinExistence type="predicted"/>
<dbReference type="EMBL" id="KB007932">
    <property type="protein sequence ID" value="ELR19773.1"/>
    <property type="molecule type" value="Genomic_DNA"/>
</dbReference>
<dbReference type="Proteomes" id="UP000011083">
    <property type="component" value="Unassembled WGS sequence"/>
</dbReference>
<gene>
    <name evidence="2" type="ORF">ACA1_201410</name>
</gene>
<evidence type="ECO:0000313" key="2">
    <source>
        <dbReference type="EMBL" id="ELR19773.1"/>
    </source>
</evidence>
<feature type="region of interest" description="Disordered" evidence="1">
    <location>
        <begin position="136"/>
        <end position="171"/>
    </location>
</feature>
<keyword evidence="3" id="KW-1185">Reference proteome</keyword>
<name>L8H4W7_ACACF</name>
<feature type="compositionally biased region" description="Acidic residues" evidence="1">
    <location>
        <begin position="140"/>
        <end position="154"/>
    </location>
</feature>
<dbReference type="InterPro" id="IPR009772">
    <property type="entry name" value="CDC123"/>
</dbReference>
<dbReference type="GeneID" id="14920604"/>
<dbReference type="KEGG" id="acan:ACA1_201410"/>